<keyword evidence="3" id="KW-1185">Reference proteome</keyword>
<sequence>MKKLRLLTLIGLAVLMAMLFISPVSAHKAFVGAFLTGDADDEVQIKAWYEGGAPMANAETTIYKIEDGEKVVYLEGTTDEQGLFTFEPEYKVTEYAIKVEQTGHRAKMDLDLEGGVSTGNSGDEMPLFARIIAGFGYLVGLAGLGMIYSARKMTKGQ</sequence>
<organism evidence="2 3">
    <name type="scientific">Methanoplanus endosymbiosus</name>
    <dbReference type="NCBI Taxonomy" id="33865"/>
    <lineage>
        <taxon>Archaea</taxon>
        <taxon>Methanobacteriati</taxon>
        <taxon>Methanobacteriota</taxon>
        <taxon>Stenosarchaea group</taxon>
        <taxon>Methanomicrobia</taxon>
        <taxon>Methanomicrobiales</taxon>
        <taxon>Methanomicrobiaceae</taxon>
        <taxon>Methanoplanus</taxon>
    </lineage>
</organism>
<dbReference type="RefSeq" id="WP_257742107.1">
    <property type="nucleotide sequence ID" value="NZ_CP096115.1"/>
</dbReference>
<evidence type="ECO:0008006" key="4">
    <source>
        <dbReference type="Google" id="ProtNLM"/>
    </source>
</evidence>
<evidence type="ECO:0000313" key="3">
    <source>
        <dbReference type="Proteomes" id="UP001060368"/>
    </source>
</evidence>
<dbReference type="Proteomes" id="UP001060368">
    <property type="component" value="Chromosome"/>
</dbReference>
<dbReference type="GeneID" id="74308315"/>
<dbReference type="AlphaFoldDB" id="A0A9E7PNH1"/>
<dbReference type="EMBL" id="CP096115">
    <property type="protein sequence ID" value="UUX91956.1"/>
    <property type="molecule type" value="Genomic_DNA"/>
</dbReference>
<dbReference type="KEGG" id="mend:L6E24_11400"/>
<gene>
    <name evidence="2" type="ORF">L6E24_11400</name>
</gene>
<evidence type="ECO:0000313" key="2">
    <source>
        <dbReference type="EMBL" id="UUX91956.1"/>
    </source>
</evidence>
<feature type="transmembrane region" description="Helical" evidence="1">
    <location>
        <begin position="127"/>
        <end position="148"/>
    </location>
</feature>
<protein>
    <recommendedName>
        <fullName evidence="4">Carboxypeptidase regulatory-like domain-containing protein</fullName>
    </recommendedName>
</protein>
<keyword evidence="1" id="KW-0472">Membrane</keyword>
<keyword evidence="1" id="KW-1133">Transmembrane helix</keyword>
<reference evidence="2" key="1">
    <citation type="submission" date="2022-04" db="EMBL/GenBank/DDBJ databases">
        <title>Complete genome of Methanoplanus endosymbiosus DSM 3599.</title>
        <authorList>
            <person name="Chen S.-C."/>
            <person name="You Y.-T."/>
            <person name="Zhou Y.-Z."/>
            <person name="Lai M.-C."/>
        </authorList>
    </citation>
    <scope>NUCLEOTIDE SEQUENCE</scope>
    <source>
        <strain evidence="2">DSM 3599</strain>
    </source>
</reference>
<keyword evidence="1" id="KW-0812">Transmembrane</keyword>
<name>A0A9E7PNH1_9EURY</name>
<proteinExistence type="predicted"/>
<accession>A0A9E7PNH1</accession>
<evidence type="ECO:0000256" key="1">
    <source>
        <dbReference type="SAM" id="Phobius"/>
    </source>
</evidence>